<proteinExistence type="predicted"/>
<evidence type="ECO:0000313" key="2">
    <source>
        <dbReference type="EMBL" id="OWU77769.1"/>
    </source>
</evidence>
<dbReference type="OrthoDB" id="9798201at2"/>
<dbReference type="InterPro" id="IPR037523">
    <property type="entry name" value="VOC_core"/>
</dbReference>
<dbReference type="Proteomes" id="UP000215377">
    <property type="component" value="Unassembled WGS sequence"/>
</dbReference>
<evidence type="ECO:0000313" key="3">
    <source>
        <dbReference type="Proteomes" id="UP000215377"/>
    </source>
</evidence>
<dbReference type="EMBL" id="AQQR01000001">
    <property type="protein sequence ID" value="OWU77769.1"/>
    <property type="molecule type" value="Genomic_DNA"/>
</dbReference>
<protein>
    <recommendedName>
        <fullName evidence="1">VOC domain-containing protein</fullName>
    </recommendedName>
</protein>
<dbReference type="RefSeq" id="WP_088648426.1">
    <property type="nucleotide sequence ID" value="NZ_AQQR01000001.1"/>
</dbReference>
<gene>
    <name evidence="2" type="ORF">ATO3_03680</name>
</gene>
<dbReference type="Pfam" id="PF00903">
    <property type="entry name" value="Glyoxalase"/>
    <property type="match status" value="1"/>
</dbReference>
<dbReference type="InterPro" id="IPR004360">
    <property type="entry name" value="Glyas_Fos-R_dOase_dom"/>
</dbReference>
<evidence type="ECO:0000259" key="1">
    <source>
        <dbReference type="PROSITE" id="PS51819"/>
    </source>
</evidence>
<dbReference type="PANTHER" id="PTHR34109:SF1">
    <property type="entry name" value="VOC DOMAIN-CONTAINING PROTEIN"/>
    <property type="match status" value="1"/>
</dbReference>
<dbReference type="PROSITE" id="PS51819">
    <property type="entry name" value="VOC"/>
    <property type="match status" value="1"/>
</dbReference>
<reference evidence="2 3" key="1">
    <citation type="submission" date="2013-04" db="EMBL/GenBank/DDBJ databases">
        <title>Oceanicola sp. 22II1-22F33 Genome Sequencing.</title>
        <authorList>
            <person name="Lai Q."/>
            <person name="Li G."/>
            <person name="Shao Z."/>
        </authorList>
    </citation>
    <scope>NUCLEOTIDE SEQUENCE [LARGE SCALE GENOMIC DNA]</scope>
    <source>
        <strain evidence="2 3">22II1-22F33</strain>
    </source>
</reference>
<name>A0A225NSH5_9RHOB</name>
<dbReference type="AlphaFoldDB" id="A0A225NSH5"/>
<dbReference type="SUPFAM" id="SSF54593">
    <property type="entry name" value="Glyoxalase/Bleomycin resistance protein/Dihydroxybiphenyl dioxygenase"/>
    <property type="match status" value="1"/>
</dbReference>
<feature type="domain" description="VOC" evidence="1">
    <location>
        <begin position="1"/>
        <end position="127"/>
    </location>
</feature>
<dbReference type="PANTHER" id="PTHR34109">
    <property type="entry name" value="BNAUNNG04460D PROTEIN-RELATED"/>
    <property type="match status" value="1"/>
</dbReference>
<sequence>MLIPATRYSDCEGALAFLKKVIGMEELAVHRDEAGVIQHVEMKMGDSLFMFGPEAETPFARYMTAPRDTGGRETTTMYVIVKDVETHNAKAMAAGATIILPLEERPHGGLQYSLRDPEGHVWTIGTYDPRG</sequence>
<dbReference type="Gene3D" id="3.30.720.120">
    <property type="match status" value="1"/>
</dbReference>
<keyword evidence="3" id="KW-1185">Reference proteome</keyword>
<dbReference type="Gene3D" id="3.30.720.110">
    <property type="match status" value="1"/>
</dbReference>
<organism evidence="2 3">
    <name type="scientific">Marinibacterium profundimaris</name>
    <dbReference type="NCBI Taxonomy" id="1679460"/>
    <lineage>
        <taxon>Bacteria</taxon>
        <taxon>Pseudomonadati</taxon>
        <taxon>Pseudomonadota</taxon>
        <taxon>Alphaproteobacteria</taxon>
        <taxon>Rhodobacterales</taxon>
        <taxon>Paracoccaceae</taxon>
        <taxon>Marinibacterium</taxon>
    </lineage>
</organism>
<accession>A0A225NSH5</accession>
<dbReference type="InterPro" id="IPR029068">
    <property type="entry name" value="Glyas_Bleomycin-R_OHBP_Dase"/>
</dbReference>
<comment type="caution">
    <text evidence="2">The sequence shown here is derived from an EMBL/GenBank/DDBJ whole genome shotgun (WGS) entry which is preliminary data.</text>
</comment>